<evidence type="ECO:0000313" key="5">
    <source>
        <dbReference type="EMBL" id="MEC5423909.1"/>
    </source>
</evidence>
<accession>A0ABU6KGC6</accession>
<evidence type="ECO:0000256" key="4">
    <source>
        <dbReference type="HAMAP-Rule" id="MF_00667"/>
    </source>
</evidence>
<evidence type="ECO:0000256" key="1">
    <source>
        <dbReference type="ARBA" id="ARBA00004288"/>
    </source>
</evidence>
<dbReference type="InterPro" id="IPR012610">
    <property type="entry name" value="SASP_SspH"/>
</dbReference>
<dbReference type="Proteomes" id="UP001335737">
    <property type="component" value="Unassembled WGS sequence"/>
</dbReference>
<dbReference type="Pfam" id="PF08141">
    <property type="entry name" value="SspH"/>
    <property type="match status" value="1"/>
</dbReference>
<keyword evidence="3 4" id="KW-0749">Sporulation</keyword>
<evidence type="ECO:0000256" key="3">
    <source>
        <dbReference type="ARBA" id="ARBA00022969"/>
    </source>
</evidence>
<evidence type="ECO:0000256" key="2">
    <source>
        <dbReference type="ARBA" id="ARBA00006573"/>
    </source>
</evidence>
<comment type="similarity">
    <text evidence="2 4">Belongs to the SspH family.</text>
</comment>
<dbReference type="EMBL" id="JARZFX010000004">
    <property type="protein sequence ID" value="MEC5423909.1"/>
    <property type="molecule type" value="Genomic_DNA"/>
</dbReference>
<sequence length="61" mass="6819">MDTTRAEEIINSTNMINVNYHGIPVYIQTVNSNSETATVFPLDEMNNEQEVDVDGLFETGP</sequence>
<gene>
    <name evidence="4" type="primary">sspH</name>
    <name evidence="5" type="ORF">QGM71_10450</name>
</gene>
<protein>
    <recommendedName>
        <fullName evidence="4">Small, acid-soluble spore protein H</fullName>
        <shortName evidence="4">SASP H</shortName>
    </recommendedName>
</protein>
<name>A0ABU6KGC6_9BACI</name>
<dbReference type="HAMAP" id="MF_00667">
    <property type="entry name" value="SspH"/>
    <property type="match status" value="1"/>
</dbReference>
<evidence type="ECO:0000313" key="6">
    <source>
        <dbReference type="Proteomes" id="UP001335737"/>
    </source>
</evidence>
<reference evidence="5 6" key="1">
    <citation type="journal article" date="2024" name="Int. J. Syst. Evol. Microbiol.">
        <title>Virgibacillus tibetensis sp. nov., isolated from salt lake on the Tibetan Plateau of China.</title>
        <authorList>
            <person name="Phurbu D."/>
            <person name="Liu Z.-X."/>
            <person name="Wang R."/>
            <person name="Zheng Y.-Y."/>
            <person name="Liu H.-C."/>
            <person name="Zhou Y.-G."/>
            <person name="Yu Y.-J."/>
            <person name="Li A.-H."/>
        </authorList>
    </citation>
    <scope>NUCLEOTIDE SEQUENCE [LARGE SCALE GENOMIC DNA]</scope>
    <source>
        <strain evidence="5 6">C22-A2</strain>
    </source>
</reference>
<keyword evidence="6" id="KW-1185">Reference proteome</keyword>
<comment type="subcellular location">
    <subcellularLocation>
        <location evidence="1 4">Spore core</location>
    </subcellularLocation>
</comment>
<dbReference type="NCBIfam" id="TIGR02861">
    <property type="entry name" value="SASP_H"/>
    <property type="match status" value="1"/>
</dbReference>
<organism evidence="5 6">
    <name type="scientific">Virgibacillus tibetensis</name>
    <dbReference type="NCBI Taxonomy" id="3042313"/>
    <lineage>
        <taxon>Bacteria</taxon>
        <taxon>Bacillati</taxon>
        <taxon>Bacillota</taxon>
        <taxon>Bacilli</taxon>
        <taxon>Bacillales</taxon>
        <taxon>Bacillaceae</taxon>
        <taxon>Virgibacillus</taxon>
    </lineage>
</organism>
<comment type="caution">
    <text evidence="5">The sequence shown here is derived from an EMBL/GenBank/DDBJ whole genome shotgun (WGS) entry which is preliminary data.</text>
</comment>
<dbReference type="RefSeq" id="WP_327607478.1">
    <property type="nucleotide sequence ID" value="NZ_JARZFX010000004.1"/>
</dbReference>
<comment type="induction">
    <text evidence="4">Expressed only in the forespore compartment of sporulating cells.</text>
</comment>
<proteinExistence type="evidence at transcript level"/>